<dbReference type="ESTHER" id="9vibr-u3b402">
    <property type="family name" value="abh_upf00227"/>
</dbReference>
<organism evidence="1 2">
    <name type="scientific">Vibrio ezurae NBRC 102218</name>
    <dbReference type="NCBI Taxonomy" id="1219080"/>
    <lineage>
        <taxon>Bacteria</taxon>
        <taxon>Pseudomonadati</taxon>
        <taxon>Pseudomonadota</taxon>
        <taxon>Gammaproteobacteria</taxon>
        <taxon>Vibrionales</taxon>
        <taxon>Vibrionaceae</taxon>
        <taxon>Vibrio</taxon>
    </lineage>
</organism>
<dbReference type="Proteomes" id="UP000016562">
    <property type="component" value="Unassembled WGS sequence"/>
</dbReference>
<reference evidence="1 2" key="1">
    <citation type="submission" date="2013-09" db="EMBL/GenBank/DDBJ databases">
        <title>Whole genome shotgun sequence of Vibrio ezurae NBRC 102218.</title>
        <authorList>
            <person name="Yoshida I."/>
            <person name="Hosoyama A."/>
            <person name="Numata M."/>
            <person name="Hashimoto M."/>
            <person name="Hosoyama Y."/>
            <person name="Tsuchikane K."/>
            <person name="Noguchi M."/>
            <person name="Hirakata S."/>
            <person name="Ichikawa N."/>
            <person name="Ohji S."/>
            <person name="Yamazoe A."/>
            <person name="Fujita N."/>
        </authorList>
    </citation>
    <scope>NUCLEOTIDE SEQUENCE [LARGE SCALE GENOMIC DNA]</scope>
    <source>
        <strain evidence="1 2">NBRC 102218</strain>
    </source>
</reference>
<evidence type="ECO:0000313" key="1">
    <source>
        <dbReference type="EMBL" id="GAD80655.1"/>
    </source>
</evidence>
<proteinExistence type="predicted"/>
<accession>U3B402</accession>
<dbReference type="SUPFAM" id="SSF53474">
    <property type="entry name" value="alpha/beta-Hydrolases"/>
    <property type="match status" value="1"/>
</dbReference>
<dbReference type="AlphaFoldDB" id="U3B402"/>
<comment type="caution">
    <text evidence="1">The sequence shown here is derived from an EMBL/GenBank/DDBJ whole genome shotgun (WGS) entry which is preliminary data.</text>
</comment>
<dbReference type="EMBL" id="BATM01000038">
    <property type="protein sequence ID" value="GAD80655.1"/>
    <property type="molecule type" value="Genomic_DNA"/>
</dbReference>
<evidence type="ECO:0000313" key="2">
    <source>
        <dbReference type="Proteomes" id="UP000016562"/>
    </source>
</evidence>
<keyword evidence="2" id="KW-1185">Reference proteome</keyword>
<sequence length="197" mass="22625">MTADKKPSLLLYLHGFNSSPSSHKAELMREFCQTSRPDIRFVSPQLPVYPESCIQYLRTLCDELSQEYQVGVVGSSLGGYLSTWLNKEYGFKAALINPAARPFELFKDYLGPQFNPYTEEEYRLEAIHIEQLRSIDVPTISDTASFWLLQQKGDEVLDYRQAVDKYKGCKQTVEENGDHSFIGFERYPSAIVEFLQL</sequence>
<dbReference type="RefSeq" id="WP_021714357.1">
    <property type="nucleotide sequence ID" value="NZ_BATM01000038.1"/>
</dbReference>
<gene>
    <name evidence="1" type="ORF">VEZ01S_38_00440</name>
</gene>
<protein>
    <recommendedName>
        <fullName evidence="3">Esterase</fullName>
    </recommendedName>
</protein>
<evidence type="ECO:0008006" key="3">
    <source>
        <dbReference type="Google" id="ProtNLM"/>
    </source>
</evidence>
<dbReference type="InterPro" id="IPR029058">
    <property type="entry name" value="AB_hydrolase_fold"/>
</dbReference>
<dbReference type="Gene3D" id="3.40.50.1820">
    <property type="entry name" value="alpha/beta hydrolase"/>
    <property type="match status" value="1"/>
</dbReference>
<dbReference type="Pfam" id="PF05728">
    <property type="entry name" value="UPF0227"/>
    <property type="match status" value="1"/>
</dbReference>
<dbReference type="InterPro" id="IPR008886">
    <property type="entry name" value="UPF0227/Esterase_YqiA"/>
</dbReference>
<name>U3B402_9VIBR</name>
<dbReference type="eggNOG" id="COG3150">
    <property type="taxonomic scope" value="Bacteria"/>
</dbReference>
<dbReference type="PANTHER" id="PTHR35602:SF3">
    <property type="entry name" value="ESTERASE YQIA"/>
    <property type="match status" value="1"/>
</dbReference>
<dbReference type="OrthoDB" id="9814831at2"/>
<dbReference type="PANTHER" id="PTHR35602">
    <property type="entry name" value="ESTERASE YQIA-RELATED"/>
    <property type="match status" value="1"/>
</dbReference>
<dbReference type="NCBIfam" id="NF008291">
    <property type="entry name" value="PRK11071.1"/>
    <property type="match status" value="1"/>
</dbReference>
<dbReference type="STRING" id="1219080.VEZ01S_38_00440"/>